<reference evidence="1 2" key="1">
    <citation type="journal article" date="2016" name="Mol. Biol. Evol.">
        <title>Comparative Genomics of Early-Diverging Mushroom-Forming Fungi Provides Insights into the Origins of Lignocellulose Decay Capabilities.</title>
        <authorList>
            <person name="Nagy L.G."/>
            <person name="Riley R."/>
            <person name="Tritt A."/>
            <person name="Adam C."/>
            <person name="Daum C."/>
            <person name="Floudas D."/>
            <person name="Sun H."/>
            <person name="Yadav J.S."/>
            <person name="Pangilinan J."/>
            <person name="Larsson K.H."/>
            <person name="Matsuura K."/>
            <person name="Barry K."/>
            <person name="Labutti K."/>
            <person name="Kuo R."/>
            <person name="Ohm R.A."/>
            <person name="Bhattacharya S.S."/>
            <person name="Shirouzu T."/>
            <person name="Yoshinaga Y."/>
            <person name="Martin F.M."/>
            <person name="Grigoriev I.V."/>
            <person name="Hibbett D.S."/>
        </authorList>
    </citation>
    <scope>NUCLEOTIDE SEQUENCE [LARGE SCALE GENOMIC DNA]</scope>
    <source>
        <strain evidence="1 2">L-15889</strain>
    </source>
</reference>
<gene>
    <name evidence="1" type="ORF">DAEQUDRAFT_719469</name>
</gene>
<evidence type="ECO:0000313" key="1">
    <source>
        <dbReference type="EMBL" id="KZT63404.1"/>
    </source>
</evidence>
<keyword evidence="2" id="KW-1185">Reference proteome</keyword>
<dbReference type="STRING" id="1314783.A0A165KPB5"/>
<dbReference type="AlphaFoldDB" id="A0A165KPB5"/>
<name>A0A165KPB5_9APHY</name>
<dbReference type="PANTHER" id="PTHR46579:SF1">
    <property type="entry name" value="F5_8 TYPE C DOMAIN-CONTAINING PROTEIN"/>
    <property type="match status" value="1"/>
</dbReference>
<dbReference type="PANTHER" id="PTHR46579">
    <property type="entry name" value="F5/8 TYPE C DOMAIN-CONTAINING PROTEIN-RELATED"/>
    <property type="match status" value="1"/>
</dbReference>
<protein>
    <submittedName>
        <fullName evidence="1">Uncharacterized protein</fullName>
    </submittedName>
</protein>
<sequence length="309" mass="35238">MLELAVGVWTFDILSKSVFLLRAYFILVFGDIPAMSMVMRIKGHNGKCPCRMCEIIGVRIPNKPRSPYYVPLRRTHHPDVMAADSELIPSYDALHLPKRRHDRFLAQAHEVQMANTETESERLAKLYGIKGVPLLSCLSSLTFPDSFPYDFMHLVWENVLKNLVSLWTGEYKGLDSGTEDYVLDPDVWKAIGEATASAGSTIPSVYGPRPPNVQADRTACTADSWSFWALYIAPVVLRGRFRQEKYYNHFIRLIKILHTCLQFELTRAEVESVRTGLANWVTEYEGCVMQIQTCLFYSNVNFIQDILST</sequence>
<evidence type="ECO:0000313" key="2">
    <source>
        <dbReference type="Proteomes" id="UP000076727"/>
    </source>
</evidence>
<accession>A0A165KPB5</accession>
<dbReference type="EMBL" id="KV429189">
    <property type="protein sequence ID" value="KZT63404.1"/>
    <property type="molecule type" value="Genomic_DNA"/>
</dbReference>
<organism evidence="1 2">
    <name type="scientific">Daedalea quercina L-15889</name>
    <dbReference type="NCBI Taxonomy" id="1314783"/>
    <lineage>
        <taxon>Eukaryota</taxon>
        <taxon>Fungi</taxon>
        <taxon>Dikarya</taxon>
        <taxon>Basidiomycota</taxon>
        <taxon>Agaricomycotina</taxon>
        <taxon>Agaricomycetes</taxon>
        <taxon>Polyporales</taxon>
        <taxon>Fomitopsis</taxon>
    </lineage>
</organism>
<dbReference type="Proteomes" id="UP000076727">
    <property type="component" value="Unassembled WGS sequence"/>
</dbReference>
<dbReference type="OrthoDB" id="2404451at2759"/>
<proteinExistence type="predicted"/>